<dbReference type="InterPro" id="IPR036013">
    <property type="entry name" value="Band_7/SPFH_dom_sf"/>
</dbReference>
<name>A0A0G0IFV5_9BACT</name>
<accession>A0A0G0IFV5</accession>
<dbReference type="EMBL" id="LBTX01000010">
    <property type="protein sequence ID" value="KKQ49880.1"/>
    <property type="molecule type" value="Genomic_DNA"/>
</dbReference>
<reference evidence="3 4" key="1">
    <citation type="journal article" date="2015" name="Nature">
        <title>rRNA introns, odd ribosomes, and small enigmatic genomes across a large radiation of phyla.</title>
        <authorList>
            <person name="Brown C.T."/>
            <person name="Hug L.A."/>
            <person name="Thomas B.C."/>
            <person name="Sharon I."/>
            <person name="Castelle C.J."/>
            <person name="Singh A."/>
            <person name="Wilkins M.J."/>
            <person name="Williams K.H."/>
            <person name="Banfield J.F."/>
        </authorList>
    </citation>
    <scope>NUCLEOTIDE SEQUENCE [LARGE SCALE GENOMIC DNA]</scope>
</reference>
<dbReference type="Gene3D" id="3.30.479.30">
    <property type="entry name" value="Band 7 domain"/>
    <property type="match status" value="1"/>
</dbReference>
<sequence>MASIDNLLVSLFVDEVVGGFLVTVPPGHVGCIYSIFRGVLKNVWYPGMHFKIPIIHRVKLFNAQLIEYTIAKDVFLKDNKEIMGDELIHAVTADNKFVAVEATVLIKLDTDRLPEIWQNIGENFVSKVVRPVTRSRIRKVLTNHSLVKSLSTDRSLIEDEVKQELRDSLTQHGLYVENFYLSSLTPIDSPINMDEGPELPKDIKEIKNERLISGLRTDSTPTEDQSQNPSRSSLPHS</sequence>
<evidence type="ECO:0000259" key="2">
    <source>
        <dbReference type="SMART" id="SM00244"/>
    </source>
</evidence>
<dbReference type="Proteomes" id="UP000034231">
    <property type="component" value="Unassembled WGS sequence"/>
</dbReference>
<dbReference type="PANTHER" id="PTHR23222">
    <property type="entry name" value="PROHIBITIN"/>
    <property type="match status" value="1"/>
</dbReference>
<dbReference type="InterPro" id="IPR000163">
    <property type="entry name" value="Prohibitin"/>
</dbReference>
<feature type="domain" description="Band 7" evidence="2">
    <location>
        <begin position="20"/>
        <end position="211"/>
    </location>
</feature>
<dbReference type="SMART" id="SM00244">
    <property type="entry name" value="PHB"/>
    <property type="match status" value="1"/>
</dbReference>
<evidence type="ECO:0000313" key="4">
    <source>
        <dbReference type="Proteomes" id="UP000034231"/>
    </source>
</evidence>
<dbReference type="GO" id="GO:0016020">
    <property type="term" value="C:membrane"/>
    <property type="evidence" value="ECO:0007669"/>
    <property type="project" value="InterPro"/>
</dbReference>
<organism evidence="3 4">
    <name type="scientific">Candidatus Shapirobacteria bacterium GW2011_GWE1_38_10</name>
    <dbReference type="NCBI Taxonomy" id="1618488"/>
    <lineage>
        <taxon>Bacteria</taxon>
        <taxon>Candidatus Shapironibacteriota</taxon>
    </lineage>
</organism>
<dbReference type="Pfam" id="PF01145">
    <property type="entry name" value="Band_7"/>
    <property type="match status" value="1"/>
</dbReference>
<dbReference type="SUPFAM" id="SSF117892">
    <property type="entry name" value="Band 7/SPFH domain"/>
    <property type="match status" value="1"/>
</dbReference>
<dbReference type="AlphaFoldDB" id="A0A0G0IFV5"/>
<gene>
    <name evidence="3" type="ORF">US68_C0010G0013</name>
</gene>
<evidence type="ECO:0000256" key="1">
    <source>
        <dbReference type="SAM" id="MobiDB-lite"/>
    </source>
</evidence>
<comment type="caution">
    <text evidence="3">The sequence shown here is derived from an EMBL/GenBank/DDBJ whole genome shotgun (WGS) entry which is preliminary data.</text>
</comment>
<evidence type="ECO:0000313" key="3">
    <source>
        <dbReference type="EMBL" id="KKQ49880.1"/>
    </source>
</evidence>
<dbReference type="PANTHER" id="PTHR23222:SF0">
    <property type="entry name" value="PROHIBITIN 1"/>
    <property type="match status" value="1"/>
</dbReference>
<proteinExistence type="predicted"/>
<protein>
    <submittedName>
        <fullName evidence="3">Band 7 protein</fullName>
    </submittedName>
</protein>
<dbReference type="InterPro" id="IPR001107">
    <property type="entry name" value="Band_7"/>
</dbReference>
<feature type="region of interest" description="Disordered" evidence="1">
    <location>
        <begin position="210"/>
        <end position="237"/>
    </location>
</feature>
<feature type="compositionally biased region" description="Polar residues" evidence="1">
    <location>
        <begin position="216"/>
        <end position="237"/>
    </location>
</feature>